<name>A0AA35ZVU5_LACSI</name>
<proteinExistence type="predicted"/>
<gene>
    <name evidence="2" type="ORF">LSALG_LOCUS38541</name>
</gene>
<accession>A0AA35ZVU5</accession>
<keyword evidence="1" id="KW-0472">Membrane</keyword>
<keyword evidence="3" id="KW-1185">Reference proteome</keyword>
<protein>
    <submittedName>
        <fullName evidence="2">Uncharacterized protein</fullName>
    </submittedName>
</protein>
<keyword evidence="1" id="KW-1133">Transmembrane helix</keyword>
<keyword evidence="1" id="KW-0812">Transmembrane</keyword>
<evidence type="ECO:0000256" key="1">
    <source>
        <dbReference type="SAM" id="Phobius"/>
    </source>
</evidence>
<evidence type="ECO:0000313" key="2">
    <source>
        <dbReference type="EMBL" id="CAI9299855.1"/>
    </source>
</evidence>
<evidence type="ECO:0000313" key="3">
    <source>
        <dbReference type="Proteomes" id="UP001177003"/>
    </source>
</evidence>
<reference evidence="2" key="1">
    <citation type="submission" date="2023-04" db="EMBL/GenBank/DDBJ databases">
        <authorList>
            <person name="Vijverberg K."/>
            <person name="Xiong W."/>
            <person name="Schranz E."/>
        </authorList>
    </citation>
    <scope>NUCLEOTIDE SEQUENCE</scope>
</reference>
<dbReference type="AlphaFoldDB" id="A0AA35ZVU5"/>
<feature type="transmembrane region" description="Helical" evidence="1">
    <location>
        <begin position="48"/>
        <end position="68"/>
    </location>
</feature>
<sequence>MIDENLSRYTGHSEDAPVSKFRILGCKNEYGVGIISIGLLDYELSLSIISNNIILVSLFLLICSSIMVSMDMISLFKTITSISSDAPPKYWTIEDVRKILICGLIAEGWGRL</sequence>
<organism evidence="2 3">
    <name type="scientific">Lactuca saligna</name>
    <name type="common">Willowleaf lettuce</name>
    <dbReference type="NCBI Taxonomy" id="75948"/>
    <lineage>
        <taxon>Eukaryota</taxon>
        <taxon>Viridiplantae</taxon>
        <taxon>Streptophyta</taxon>
        <taxon>Embryophyta</taxon>
        <taxon>Tracheophyta</taxon>
        <taxon>Spermatophyta</taxon>
        <taxon>Magnoliopsida</taxon>
        <taxon>eudicotyledons</taxon>
        <taxon>Gunneridae</taxon>
        <taxon>Pentapetalae</taxon>
        <taxon>asterids</taxon>
        <taxon>campanulids</taxon>
        <taxon>Asterales</taxon>
        <taxon>Asteraceae</taxon>
        <taxon>Cichorioideae</taxon>
        <taxon>Cichorieae</taxon>
        <taxon>Lactucinae</taxon>
        <taxon>Lactuca</taxon>
    </lineage>
</organism>
<dbReference type="Proteomes" id="UP001177003">
    <property type="component" value="Chromosome 8"/>
</dbReference>
<dbReference type="EMBL" id="OX465084">
    <property type="protein sequence ID" value="CAI9299855.1"/>
    <property type="molecule type" value="Genomic_DNA"/>
</dbReference>